<dbReference type="Proteomes" id="UP000799779">
    <property type="component" value="Unassembled WGS sequence"/>
</dbReference>
<accession>A0A6A5VZP4</accession>
<keyword evidence="2" id="KW-1185">Reference proteome</keyword>
<dbReference type="AlphaFoldDB" id="A0A6A5VZP4"/>
<evidence type="ECO:0000313" key="2">
    <source>
        <dbReference type="Proteomes" id="UP000799779"/>
    </source>
</evidence>
<organism evidence="1 2">
    <name type="scientific">Amniculicola lignicola CBS 123094</name>
    <dbReference type="NCBI Taxonomy" id="1392246"/>
    <lineage>
        <taxon>Eukaryota</taxon>
        <taxon>Fungi</taxon>
        <taxon>Dikarya</taxon>
        <taxon>Ascomycota</taxon>
        <taxon>Pezizomycotina</taxon>
        <taxon>Dothideomycetes</taxon>
        <taxon>Pleosporomycetidae</taxon>
        <taxon>Pleosporales</taxon>
        <taxon>Amniculicolaceae</taxon>
        <taxon>Amniculicola</taxon>
    </lineage>
</organism>
<reference evidence="1" key="1">
    <citation type="journal article" date="2020" name="Stud. Mycol.">
        <title>101 Dothideomycetes genomes: a test case for predicting lifestyles and emergence of pathogens.</title>
        <authorList>
            <person name="Haridas S."/>
            <person name="Albert R."/>
            <person name="Binder M."/>
            <person name="Bloem J."/>
            <person name="Labutti K."/>
            <person name="Salamov A."/>
            <person name="Andreopoulos B."/>
            <person name="Baker S."/>
            <person name="Barry K."/>
            <person name="Bills G."/>
            <person name="Bluhm B."/>
            <person name="Cannon C."/>
            <person name="Castanera R."/>
            <person name="Culley D."/>
            <person name="Daum C."/>
            <person name="Ezra D."/>
            <person name="Gonzalez J."/>
            <person name="Henrissat B."/>
            <person name="Kuo A."/>
            <person name="Liang C."/>
            <person name="Lipzen A."/>
            <person name="Lutzoni F."/>
            <person name="Magnuson J."/>
            <person name="Mondo S."/>
            <person name="Nolan M."/>
            <person name="Ohm R."/>
            <person name="Pangilinan J."/>
            <person name="Park H.-J."/>
            <person name="Ramirez L."/>
            <person name="Alfaro M."/>
            <person name="Sun H."/>
            <person name="Tritt A."/>
            <person name="Yoshinaga Y."/>
            <person name="Zwiers L.-H."/>
            <person name="Turgeon B."/>
            <person name="Goodwin S."/>
            <person name="Spatafora J."/>
            <person name="Crous P."/>
            <person name="Grigoriev I."/>
        </authorList>
    </citation>
    <scope>NUCLEOTIDE SEQUENCE</scope>
    <source>
        <strain evidence="1">CBS 123094</strain>
    </source>
</reference>
<gene>
    <name evidence="1" type="ORF">P154DRAFT_539797</name>
</gene>
<evidence type="ECO:0000313" key="1">
    <source>
        <dbReference type="EMBL" id="KAF1994149.1"/>
    </source>
</evidence>
<dbReference type="EMBL" id="ML977668">
    <property type="protein sequence ID" value="KAF1994149.1"/>
    <property type="molecule type" value="Genomic_DNA"/>
</dbReference>
<sequence length="365" mass="41411">MKLAMNPASKHFQVQQVKEKKIGIKAIYQRFIEWLFHTIFNSSKTANPDIQYFCVYTGLPAEWPENISYQYQTIIENVLGWEGKVDVHIISEPTAAINGWLKSLLIEQRRGLRVYLKDAEHSGVLDIRDATRNITIIYSESNQSTTTLEIWIQTTFLTKYKPILGLGQQKKLEINNYVLLSNLADNIKEKWIATSGGGASSMPFQRRFNGKAGPYSVFYNPKNSCEDVLDSLKQQPHIHSTIQDFQFNYGLPQDLPNVGVGETDKPQHVLVIGEKGTQVPDIISSIPYYIPQPPDGKWEMDLTKKSPLTGGLNFQLTEFLFPLTTHLETLEFQAWMLMTSQLSTAASTYSLNYEGSSLSFMLLVV</sequence>
<proteinExistence type="predicted"/>
<name>A0A6A5VZP4_9PLEO</name>
<dbReference type="OrthoDB" id="3946227at2759"/>
<protein>
    <submittedName>
        <fullName evidence="1">Uncharacterized protein</fullName>
    </submittedName>
</protein>